<dbReference type="Pfam" id="PF02245">
    <property type="entry name" value="Pur_DNA_glyco"/>
    <property type="match status" value="1"/>
</dbReference>
<dbReference type="GO" id="GO:0003677">
    <property type="term" value="F:DNA binding"/>
    <property type="evidence" value="ECO:0007669"/>
    <property type="project" value="InterPro"/>
</dbReference>
<dbReference type="AlphaFoldDB" id="T1A1A6"/>
<sequence>MSAGDLRELLSGDPVEVAPQLLNKVLSRGAVSGRIVEVEAYRGRDDPASHAARGLTARNAAMFGPPGHAYVYFTYGMHYCC</sequence>
<accession>T1A1A6</accession>
<comment type="caution">
    <text evidence="5">The sequence shown here is derived from an EMBL/GenBank/DDBJ whole genome shotgun (WGS) entry which is preliminary data.</text>
</comment>
<dbReference type="Gene3D" id="3.10.300.10">
    <property type="entry name" value="Methylpurine-DNA glycosylase (MPG)"/>
    <property type="match status" value="1"/>
</dbReference>
<protein>
    <submittedName>
        <fullName evidence="5">Methylpurine-DNA glycosylase (MPG)</fullName>
        <ecNumber evidence="5">3.2.2.-</ecNumber>
    </submittedName>
</protein>
<gene>
    <name evidence="5" type="ORF">B1B_16874</name>
</gene>
<dbReference type="GO" id="GO:0006284">
    <property type="term" value="P:base-excision repair"/>
    <property type="evidence" value="ECO:0007669"/>
    <property type="project" value="InterPro"/>
</dbReference>
<comment type="similarity">
    <text evidence="1">Belongs to the DNA glycosylase MPG family.</text>
</comment>
<feature type="non-terminal residue" evidence="5">
    <location>
        <position position="81"/>
    </location>
</feature>
<evidence type="ECO:0000256" key="3">
    <source>
        <dbReference type="ARBA" id="ARBA00022801"/>
    </source>
</evidence>
<reference evidence="5" key="2">
    <citation type="journal article" date="2014" name="ISME J.">
        <title>Microbial stratification in low pH oxic and suboxic macroscopic growths along an acid mine drainage.</title>
        <authorList>
            <person name="Mendez-Garcia C."/>
            <person name="Mesa V."/>
            <person name="Sprenger R.R."/>
            <person name="Richter M."/>
            <person name="Diez M.S."/>
            <person name="Solano J."/>
            <person name="Bargiela R."/>
            <person name="Golyshina O.V."/>
            <person name="Manteca A."/>
            <person name="Ramos J.L."/>
            <person name="Gallego J.R."/>
            <person name="Llorente I."/>
            <person name="Martins Dos Santos V.A."/>
            <person name="Jensen O.N."/>
            <person name="Pelaez A.I."/>
            <person name="Sanchez J."/>
            <person name="Ferrer M."/>
        </authorList>
    </citation>
    <scope>NUCLEOTIDE SEQUENCE</scope>
</reference>
<keyword evidence="4" id="KW-0234">DNA repair</keyword>
<dbReference type="SUPFAM" id="SSF50486">
    <property type="entry name" value="FMT C-terminal domain-like"/>
    <property type="match status" value="1"/>
</dbReference>
<keyword evidence="5" id="KW-0326">Glycosidase</keyword>
<keyword evidence="2" id="KW-0227">DNA damage</keyword>
<reference evidence="5" key="1">
    <citation type="submission" date="2013-08" db="EMBL/GenBank/DDBJ databases">
        <authorList>
            <person name="Mendez C."/>
            <person name="Richter M."/>
            <person name="Ferrer M."/>
            <person name="Sanchez J."/>
        </authorList>
    </citation>
    <scope>NUCLEOTIDE SEQUENCE</scope>
</reference>
<organism evidence="5">
    <name type="scientific">mine drainage metagenome</name>
    <dbReference type="NCBI Taxonomy" id="410659"/>
    <lineage>
        <taxon>unclassified sequences</taxon>
        <taxon>metagenomes</taxon>
        <taxon>ecological metagenomes</taxon>
    </lineage>
</organism>
<dbReference type="PANTHER" id="PTHR10429">
    <property type="entry name" value="DNA-3-METHYLADENINE GLYCOSYLASE"/>
    <property type="match status" value="1"/>
</dbReference>
<dbReference type="EC" id="3.2.2.-" evidence="5"/>
<keyword evidence="3 5" id="KW-0378">Hydrolase</keyword>
<evidence type="ECO:0000256" key="4">
    <source>
        <dbReference type="ARBA" id="ARBA00023204"/>
    </source>
</evidence>
<evidence type="ECO:0000313" key="5">
    <source>
        <dbReference type="EMBL" id="EQD35580.1"/>
    </source>
</evidence>
<dbReference type="PANTHER" id="PTHR10429:SF0">
    <property type="entry name" value="DNA-3-METHYLADENINE GLYCOSYLASE"/>
    <property type="match status" value="1"/>
</dbReference>
<evidence type="ECO:0000256" key="1">
    <source>
        <dbReference type="ARBA" id="ARBA00009232"/>
    </source>
</evidence>
<evidence type="ECO:0000256" key="2">
    <source>
        <dbReference type="ARBA" id="ARBA00022763"/>
    </source>
</evidence>
<dbReference type="GO" id="GO:0003905">
    <property type="term" value="F:alkylbase DNA N-glycosylase activity"/>
    <property type="evidence" value="ECO:0007669"/>
    <property type="project" value="InterPro"/>
</dbReference>
<proteinExistence type="inferred from homology"/>
<dbReference type="EMBL" id="AUZY01011252">
    <property type="protein sequence ID" value="EQD35580.1"/>
    <property type="molecule type" value="Genomic_DNA"/>
</dbReference>
<dbReference type="InterPro" id="IPR011034">
    <property type="entry name" value="Formyl_transferase-like_C_sf"/>
</dbReference>
<name>T1A1A6_9ZZZZ</name>
<dbReference type="InterPro" id="IPR003180">
    <property type="entry name" value="MPG"/>
</dbReference>
<dbReference type="InterPro" id="IPR036995">
    <property type="entry name" value="MPG_sf"/>
</dbReference>